<comment type="similarity">
    <text evidence="1">Belongs to the 'phage' integrase family.</text>
</comment>
<evidence type="ECO:0000256" key="3">
    <source>
        <dbReference type="ARBA" id="ARBA00023125"/>
    </source>
</evidence>
<dbReference type="CDD" id="cd00801">
    <property type="entry name" value="INT_P4_C"/>
    <property type="match status" value="1"/>
</dbReference>
<dbReference type="Gene3D" id="3.30.160.390">
    <property type="entry name" value="Integrase, DNA-binding domain"/>
    <property type="match status" value="1"/>
</dbReference>
<evidence type="ECO:0000256" key="5">
    <source>
        <dbReference type="SAM" id="MobiDB-lite"/>
    </source>
</evidence>
<dbReference type="InterPro" id="IPR050808">
    <property type="entry name" value="Phage_Integrase"/>
</dbReference>
<dbReference type="Pfam" id="PF00589">
    <property type="entry name" value="Phage_integrase"/>
    <property type="match status" value="1"/>
</dbReference>
<dbReference type="InterPro" id="IPR002104">
    <property type="entry name" value="Integrase_catalytic"/>
</dbReference>
<dbReference type="PROSITE" id="PS51898">
    <property type="entry name" value="TYR_RECOMBINASE"/>
    <property type="match status" value="1"/>
</dbReference>
<dbReference type="SUPFAM" id="SSF56349">
    <property type="entry name" value="DNA breaking-rejoining enzymes"/>
    <property type="match status" value="1"/>
</dbReference>
<dbReference type="InterPro" id="IPR053876">
    <property type="entry name" value="Phage_int_M"/>
</dbReference>
<protein>
    <submittedName>
        <fullName evidence="7">Integrase</fullName>
    </submittedName>
</protein>
<dbReference type="InterPro" id="IPR011010">
    <property type="entry name" value="DNA_brk_join_enz"/>
</dbReference>
<feature type="region of interest" description="Disordered" evidence="5">
    <location>
        <begin position="1"/>
        <end position="28"/>
    </location>
</feature>
<dbReference type="GO" id="GO:0006310">
    <property type="term" value="P:DNA recombination"/>
    <property type="evidence" value="ECO:0007669"/>
    <property type="project" value="UniProtKB-KW"/>
</dbReference>
<feature type="domain" description="Tyr recombinase" evidence="6">
    <location>
        <begin position="204"/>
        <end position="381"/>
    </location>
</feature>
<dbReference type="InterPro" id="IPR038488">
    <property type="entry name" value="Integrase_DNA-bd_sf"/>
</dbReference>
<evidence type="ECO:0000256" key="2">
    <source>
        <dbReference type="ARBA" id="ARBA00022908"/>
    </source>
</evidence>
<evidence type="ECO:0000313" key="7">
    <source>
        <dbReference type="EMBL" id="TWI21219.1"/>
    </source>
</evidence>
<organism evidence="7 8">
    <name type="scientific">Mesorhizobium tianshanense</name>
    <dbReference type="NCBI Taxonomy" id="39844"/>
    <lineage>
        <taxon>Bacteria</taxon>
        <taxon>Pseudomonadati</taxon>
        <taxon>Pseudomonadota</taxon>
        <taxon>Alphaproteobacteria</taxon>
        <taxon>Hyphomicrobiales</taxon>
        <taxon>Phyllobacteriaceae</taxon>
        <taxon>Mesorhizobium</taxon>
    </lineage>
</organism>
<dbReference type="EMBL" id="VLKT01000073">
    <property type="protein sequence ID" value="TWI21219.1"/>
    <property type="molecule type" value="Genomic_DNA"/>
</dbReference>
<keyword evidence="8" id="KW-1185">Reference proteome</keyword>
<dbReference type="GO" id="GO:0003677">
    <property type="term" value="F:DNA binding"/>
    <property type="evidence" value="ECO:0007669"/>
    <property type="project" value="UniProtKB-KW"/>
</dbReference>
<keyword evidence="3" id="KW-0238">DNA-binding</keyword>
<evidence type="ECO:0000313" key="8">
    <source>
        <dbReference type="Proteomes" id="UP000317122"/>
    </source>
</evidence>
<dbReference type="Pfam" id="PF22022">
    <property type="entry name" value="Phage_int_M"/>
    <property type="match status" value="1"/>
</dbReference>
<dbReference type="GO" id="GO:0015074">
    <property type="term" value="P:DNA integration"/>
    <property type="evidence" value="ECO:0007669"/>
    <property type="project" value="UniProtKB-KW"/>
</dbReference>
<accession>A0A562MMW9</accession>
<dbReference type="InterPro" id="IPR013762">
    <property type="entry name" value="Integrase-like_cat_sf"/>
</dbReference>
<reference evidence="7 8" key="1">
    <citation type="journal article" date="2015" name="Stand. Genomic Sci.">
        <title>Genomic Encyclopedia of Bacterial and Archaeal Type Strains, Phase III: the genomes of soil and plant-associated and newly described type strains.</title>
        <authorList>
            <person name="Whitman W.B."/>
            <person name="Woyke T."/>
            <person name="Klenk H.P."/>
            <person name="Zhou Y."/>
            <person name="Lilburn T.G."/>
            <person name="Beck B.J."/>
            <person name="De Vos P."/>
            <person name="Vandamme P."/>
            <person name="Eisen J.A."/>
            <person name="Garrity G."/>
            <person name="Hugenholtz P."/>
            <person name="Kyrpides N.C."/>
        </authorList>
    </citation>
    <scope>NUCLEOTIDE SEQUENCE [LARGE SCALE GENOMIC DNA]</scope>
    <source>
        <strain evidence="7 8">CGMCC 1.2546</strain>
    </source>
</reference>
<dbReference type="Proteomes" id="UP000317122">
    <property type="component" value="Unassembled WGS sequence"/>
</dbReference>
<name>A0A562MMW9_9HYPH</name>
<comment type="caution">
    <text evidence="7">The sequence shown here is derived from an EMBL/GenBank/DDBJ whole genome shotgun (WGS) entry which is preliminary data.</text>
</comment>
<evidence type="ECO:0000259" key="6">
    <source>
        <dbReference type="PROSITE" id="PS51898"/>
    </source>
</evidence>
<evidence type="ECO:0000256" key="4">
    <source>
        <dbReference type="ARBA" id="ARBA00023172"/>
    </source>
</evidence>
<keyword evidence="2" id="KW-0229">DNA integration</keyword>
<keyword evidence="4" id="KW-0233">DNA recombination</keyword>
<dbReference type="Gene3D" id="1.10.150.130">
    <property type="match status" value="1"/>
</dbReference>
<dbReference type="PANTHER" id="PTHR30629">
    <property type="entry name" value="PROPHAGE INTEGRASE"/>
    <property type="match status" value="1"/>
</dbReference>
<dbReference type="Gene3D" id="1.10.443.10">
    <property type="entry name" value="Intergrase catalytic core"/>
    <property type="match status" value="1"/>
</dbReference>
<sequence>MARGLNKLSDRNVKAQTKPGRHSDGGGLYLQVEASGSRSWVFMWKSDGKRTVMGLGAYPTVSLADAREKAEACRKAVDAGRSPLADSRKEKEPTFAECVDLFLADNKLGWRNEKHKAQWEMTLGDTYCRQLRPMRVSTIGTEHVLKALKPHWQGKAETASRLRGRIERVLAFAKAKGWRSGENPAQWRGHLDALLPKRQKLQRGHHVAMPYSQVPAFVGRLGNAEAMAARALEFLILTAGRSGEVLNARWSEIDLDPAGTGPVWAVPAERMKAGRPHEVPLSPRATTILKELAETRQNDFVFPGQRLGRPLSATAIEMLLRRLKVKPVTPHGFRSSFRDWAGDATNFPRELAEAALAHRIGDATEQAYRRSTALAKRRKLMEAWAAFLARGGAKVLEFRRAGSADAPVAG</sequence>
<dbReference type="PANTHER" id="PTHR30629:SF2">
    <property type="entry name" value="PROPHAGE INTEGRASE INTS-RELATED"/>
    <property type="match status" value="1"/>
</dbReference>
<dbReference type="InterPro" id="IPR025166">
    <property type="entry name" value="Integrase_DNA_bind_dom"/>
</dbReference>
<dbReference type="OrthoDB" id="9795573at2"/>
<gene>
    <name evidence="7" type="ORF">IQ26_06896</name>
</gene>
<dbReference type="Pfam" id="PF13356">
    <property type="entry name" value="Arm-DNA-bind_3"/>
    <property type="match status" value="1"/>
</dbReference>
<dbReference type="InterPro" id="IPR010998">
    <property type="entry name" value="Integrase_recombinase_N"/>
</dbReference>
<proteinExistence type="inferred from homology"/>
<dbReference type="AlphaFoldDB" id="A0A562MMW9"/>
<dbReference type="RefSeq" id="WP_145722844.1">
    <property type="nucleotide sequence ID" value="NZ_BSPF01000062.1"/>
</dbReference>
<evidence type="ECO:0000256" key="1">
    <source>
        <dbReference type="ARBA" id="ARBA00008857"/>
    </source>
</evidence>